<dbReference type="InterPro" id="IPR052808">
    <property type="entry name" value="GPCR_Mth-like"/>
</dbReference>
<evidence type="ECO:0000313" key="9">
    <source>
        <dbReference type="Proteomes" id="UP000502823"/>
    </source>
</evidence>
<dbReference type="AlphaFoldDB" id="A0A6L2PP73"/>
<dbReference type="Pfam" id="PF00002">
    <property type="entry name" value="7tm_2"/>
    <property type="match status" value="1"/>
</dbReference>
<sequence>LLISVPFLIITMLVYCLIPELRDLHGKSLVCYVLCFTVAYIFLAAVQLGGEAFDQDLCVVVAFVIQFSFLSCFSWLNVLSFNTWWNMEAHVTLQQHSEESSQNHYRGYMISKNNEVNMPKGNERRFFIFFSIYAWGCPLVILFVSMGVDLMPIIPSSYLKPNFGDNKCWFSSEEAELPYFYGPVAISIAINTVLFIFTACKVYCHGRRALRHKPRQM</sequence>
<proteinExistence type="predicted"/>
<keyword evidence="3 5" id="KW-1133">Transmembrane helix</keyword>
<name>A0A6L2PP73_COPFO</name>
<dbReference type="PANTHER" id="PTHR46953">
    <property type="entry name" value="G-PROTEIN COUPLED RECEPTOR MTH-LIKE 1-RELATED"/>
    <property type="match status" value="1"/>
</dbReference>
<feature type="transmembrane region" description="Helical" evidence="5">
    <location>
        <begin position="29"/>
        <end position="48"/>
    </location>
</feature>
<dbReference type="EMBL" id="BLKM01004764">
    <property type="protein sequence ID" value="GFG32348.1"/>
    <property type="molecule type" value="Genomic_DNA"/>
</dbReference>
<dbReference type="OrthoDB" id="6134459at2759"/>
<evidence type="ECO:0000313" key="7">
    <source>
        <dbReference type="EMBL" id="GFG32348.1"/>
    </source>
</evidence>
<keyword evidence="4 5" id="KW-0472">Membrane</keyword>
<dbReference type="EMBL" id="BLKM01012280">
    <property type="protein sequence ID" value="GFG36092.1"/>
    <property type="molecule type" value="Genomic_DNA"/>
</dbReference>
<reference evidence="7" key="1">
    <citation type="journal article" date="2020" name="J. Asia-Pac. Entomol.">
        <title>Draft genome sequence of the termite, Coptotermes formosanus: Genetic insights into the pyruvate dehydrogenase complex of the termite.</title>
        <authorList>
            <person name="Itakura S."/>
            <person name="Yosikawa Y."/>
            <person name="Togami Y."/>
            <person name="Umezawa K."/>
        </authorList>
    </citation>
    <scope>NUCLEOTIDE SEQUENCE</scope>
    <source>
        <tissue evidence="7">Head</tissue>
    </source>
</reference>
<dbReference type="Gene3D" id="1.20.1070.10">
    <property type="entry name" value="Rhodopsin 7-helix transmembrane proteins"/>
    <property type="match status" value="1"/>
</dbReference>
<feature type="non-terminal residue" evidence="7">
    <location>
        <position position="1"/>
    </location>
</feature>
<dbReference type="Proteomes" id="UP000502823">
    <property type="component" value="Unassembled WGS sequence"/>
</dbReference>
<dbReference type="PROSITE" id="PS50261">
    <property type="entry name" value="G_PROTEIN_RECEP_F2_4"/>
    <property type="match status" value="1"/>
</dbReference>
<accession>A0A6L2PP73</accession>
<dbReference type="GO" id="GO:0004930">
    <property type="term" value="F:G protein-coupled receptor activity"/>
    <property type="evidence" value="ECO:0007669"/>
    <property type="project" value="InterPro"/>
</dbReference>
<protein>
    <recommendedName>
        <fullName evidence="6">G-protein coupled receptors family 2 profile 2 domain-containing protein</fullName>
    </recommendedName>
</protein>
<feature type="domain" description="G-protein coupled receptors family 2 profile 2" evidence="6">
    <location>
        <begin position="1"/>
        <end position="196"/>
    </location>
</feature>
<reference evidence="9" key="2">
    <citation type="submission" date="2020-01" db="EMBL/GenBank/DDBJ databases">
        <title>Draft genome sequence of the Termite Coptotermes fromosanus.</title>
        <authorList>
            <person name="Itakura S."/>
            <person name="Yosikawa Y."/>
            <person name="Umezawa K."/>
        </authorList>
    </citation>
    <scope>NUCLEOTIDE SEQUENCE [LARGE SCALE GENOMIC DNA]</scope>
</reference>
<evidence type="ECO:0000256" key="2">
    <source>
        <dbReference type="ARBA" id="ARBA00022692"/>
    </source>
</evidence>
<dbReference type="GO" id="GO:0007166">
    <property type="term" value="P:cell surface receptor signaling pathway"/>
    <property type="evidence" value="ECO:0007669"/>
    <property type="project" value="InterPro"/>
</dbReference>
<keyword evidence="9" id="KW-1185">Reference proteome</keyword>
<feature type="transmembrane region" description="Helical" evidence="5">
    <location>
        <begin position="126"/>
        <end position="148"/>
    </location>
</feature>
<dbReference type="GO" id="GO:0016020">
    <property type="term" value="C:membrane"/>
    <property type="evidence" value="ECO:0007669"/>
    <property type="project" value="UniProtKB-SubCell"/>
</dbReference>
<dbReference type="PANTHER" id="PTHR46953:SF1">
    <property type="entry name" value="G-PROTEIN COUPLED RECEPTOR MTH-LIKE 1-RELATED"/>
    <property type="match status" value="1"/>
</dbReference>
<comment type="caution">
    <text evidence="7">The sequence shown here is derived from an EMBL/GenBank/DDBJ whole genome shotgun (WGS) entry which is preliminary data.</text>
</comment>
<evidence type="ECO:0000256" key="1">
    <source>
        <dbReference type="ARBA" id="ARBA00004141"/>
    </source>
</evidence>
<dbReference type="InterPro" id="IPR000832">
    <property type="entry name" value="GPCR_2_secretin-like"/>
</dbReference>
<keyword evidence="2 5" id="KW-0812">Transmembrane</keyword>
<organism evidence="7 9">
    <name type="scientific">Coptotermes formosanus</name>
    <name type="common">Formosan subterranean termite</name>
    <dbReference type="NCBI Taxonomy" id="36987"/>
    <lineage>
        <taxon>Eukaryota</taxon>
        <taxon>Metazoa</taxon>
        <taxon>Ecdysozoa</taxon>
        <taxon>Arthropoda</taxon>
        <taxon>Hexapoda</taxon>
        <taxon>Insecta</taxon>
        <taxon>Pterygota</taxon>
        <taxon>Neoptera</taxon>
        <taxon>Polyneoptera</taxon>
        <taxon>Dictyoptera</taxon>
        <taxon>Blattodea</taxon>
        <taxon>Blattoidea</taxon>
        <taxon>Termitoidae</taxon>
        <taxon>Rhinotermitidae</taxon>
        <taxon>Coptotermes</taxon>
    </lineage>
</organism>
<evidence type="ECO:0000313" key="8">
    <source>
        <dbReference type="EMBL" id="GFG36092.1"/>
    </source>
</evidence>
<dbReference type="InParanoid" id="A0A6L2PP73"/>
<evidence type="ECO:0000256" key="3">
    <source>
        <dbReference type="ARBA" id="ARBA00022989"/>
    </source>
</evidence>
<feature type="transmembrane region" description="Helical" evidence="5">
    <location>
        <begin position="60"/>
        <end position="79"/>
    </location>
</feature>
<gene>
    <name evidence="7" type="ORF">Cfor_02254</name>
    <name evidence="8" type="ORF">Cfor_02394</name>
</gene>
<evidence type="ECO:0000259" key="6">
    <source>
        <dbReference type="PROSITE" id="PS50261"/>
    </source>
</evidence>
<feature type="transmembrane region" description="Helical" evidence="5">
    <location>
        <begin position="6"/>
        <end position="22"/>
    </location>
</feature>
<feature type="transmembrane region" description="Helical" evidence="5">
    <location>
        <begin position="179"/>
        <end position="204"/>
    </location>
</feature>
<evidence type="ECO:0000256" key="4">
    <source>
        <dbReference type="ARBA" id="ARBA00023136"/>
    </source>
</evidence>
<dbReference type="InterPro" id="IPR017981">
    <property type="entry name" value="GPCR_2-like_7TM"/>
</dbReference>
<comment type="subcellular location">
    <subcellularLocation>
        <location evidence="1">Membrane</location>
        <topology evidence="1">Multi-pass membrane protein</topology>
    </subcellularLocation>
</comment>
<evidence type="ECO:0000256" key="5">
    <source>
        <dbReference type="SAM" id="Phobius"/>
    </source>
</evidence>
<dbReference type="CDD" id="cd15039">
    <property type="entry name" value="7tmB3_Methuselah-like"/>
    <property type="match status" value="1"/>
</dbReference>